<keyword evidence="1" id="KW-0472">Membrane</keyword>
<organism evidence="2 3">
    <name type="scientific">Protopolystoma xenopodis</name>
    <dbReference type="NCBI Taxonomy" id="117903"/>
    <lineage>
        <taxon>Eukaryota</taxon>
        <taxon>Metazoa</taxon>
        <taxon>Spiralia</taxon>
        <taxon>Lophotrochozoa</taxon>
        <taxon>Platyhelminthes</taxon>
        <taxon>Monogenea</taxon>
        <taxon>Polyopisthocotylea</taxon>
        <taxon>Polystomatidea</taxon>
        <taxon>Polystomatidae</taxon>
        <taxon>Protopolystoma</taxon>
    </lineage>
</organism>
<name>A0A448X9C0_9PLAT</name>
<dbReference type="Proteomes" id="UP000784294">
    <property type="component" value="Unassembled WGS sequence"/>
</dbReference>
<dbReference type="EMBL" id="CAAALY010122604">
    <property type="protein sequence ID" value="VEL31458.1"/>
    <property type="molecule type" value="Genomic_DNA"/>
</dbReference>
<feature type="transmembrane region" description="Helical" evidence="1">
    <location>
        <begin position="173"/>
        <end position="197"/>
    </location>
</feature>
<gene>
    <name evidence="2" type="ORF">PXEA_LOCUS24898</name>
</gene>
<evidence type="ECO:0000256" key="1">
    <source>
        <dbReference type="SAM" id="Phobius"/>
    </source>
</evidence>
<evidence type="ECO:0000313" key="3">
    <source>
        <dbReference type="Proteomes" id="UP000784294"/>
    </source>
</evidence>
<keyword evidence="1" id="KW-1133">Transmembrane helix</keyword>
<evidence type="ECO:0000313" key="2">
    <source>
        <dbReference type="EMBL" id="VEL31458.1"/>
    </source>
</evidence>
<reference evidence="2" key="1">
    <citation type="submission" date="2018-11" db="EMBL/GenBank/DDBJ databases">
        <authorList>
            <consortium name="Pathogen Informatics"/>
        </authorList>
    </citation>
    <scope>NUCLEOTIDE SEQUENCE</scope>
</reference>
<comment type="caution">
    <text evidence="2">The sequence shown here is derived from an EMBL/GenBank/DDBJ whole genome shotgun (WGS) entry which is preliminary data.</text>
</comment>
<keyword evidence="1" id="KW-0812">Transmembrane</keyword>
<dbReference type="AlphaFoldDB" id="A0A448X9C0"/>
<accession>A0A448X9C0</accession>
<protein>
    <submittedName>
        <fullName evidence="2">Uncharacterized protein</fullName>
    </submittedName>
</protein>
<keyword evidence="3" id="KW-1185">Reference proteome</keyword>
<sequence>MKHFKSNLVVLHLFYFNPSSTKFYFINFFTYRFDSFSSSGSPGSTVDHIVRPVHIHSLLLYLAGLIPTIPHRHTIFADSPDSIESRVYPILLSKLLKVPPTDFFSSGSDLTHRAKTPQVSAGSLNLTSANNYSINSTGQNDTHGEEVDGCIRFYNLRIRLSRLTGYAKRCPQFSFILLSVTIALILLSFSLICFYLSRGWLRRQICRHGRQLQQHYKTIACGQALESNNYCVLSDDSLLSKKMETLYPNIDVCLNDSKDKDKKHLLA</sequence>
<proteinExistence type="predicted"/>